<sequence>MWCECGVECDVSAAQATGHVPGIRANVRLDSATGAGDHGDHRGRECAVEKAKKITLWALGIFVAYTIIHSPKRSAELVQIGFEGISDAAKSVGEFMTQLIS</sequence>
<organism evidence="1 2">
    <name type="scientific">Streptomyces hiroshimensis</name>
    <dbReference type="NCBI Taxonomy" id="66424"/>
    <lineage>
        <taxon>Bacteria</taxon>
        <taxon>Bacillati</taxon>
        <taxon>Actinomycetota</taxon>
        <taxon>Actinomycetes</taxon>
        <taxon>Kitasatosporales</taxon>
        <taxon>Streptomycetaceae</taxon>
        <taxon>Streptomyces</taxon>
    </lineage>
</organism>
<dbReference type="EMBL" id="BMUT01000009">
    <property type="protein sequence ID" value="GGX93095.1"/>
    <property type="molecule type" value="Genomic_DNA"/>
</dbReference>
<name>A0ABQ2YSD0_9ACTN</name>
<accession>A0ABQ2YSD0</accession>
<proteinExistence type="predicted"/>
<reference evidence="2" key="1">
    <citation type="journal article" date="2019" name="Int. J. Syst. Evol. Microbiol.">
        <title>The Global Catalogue of Microorganisms (GCM) 10K type strain sequencing project: providing services to taxonomists for standard genome sequencing and annotation.</title>
        <authorList>
            <consortium name="The Broad Institute Genomics Platform"/>
            <consortium name="The Broad Institute Genome Sequencing Center for Infectious Disease"/>
            <person name="Wu L."/>
            <person name="Ma J."/>
        </authorList>
    </citation>
    <scope>NUCLEOTIDE SEQUENCE [LARGE SCALE GENOMIC DNA]</scope>
    <source>
        <strain evidence="2">JCM 4586</strain>
    </source>
</reference>
<evidence type="ECO:0000313" key="2">
    <source>
        <dbReference type="Proteomes" id="UP000659223"/>
    </source>
</evidence>
<comment type="caution">
    <text evidence="1">The sequence shown here is derived from an EMBL/GenBank/DDBJ whole genome shotgun (WGS) entry which is preliminary data.</text>
</comment>
<gene>
    <name evidence="1" type="ORF">GCM10010324_43770</name>
</gene>
<evidence type="ECO:0000313" key="1">
    <source>
        <dbReference type="EMBL" id="GGX93095.1"/>
    </source>
</evidence>
<keyword evidence="2" id="KW-1185">Reference proteome</keyword>
<dbReference type="Proteomes" id="UP000659223">
    <property type="component" value="Unassembled WGS sequence"/>
</dbReference>
<protein>
    <submittedName>
        <fullName evidence="1">Uncharacterized protein</fullName>
    </submittedName>
</protein>